<protein>
    <submittedName>
        <fullName evidence="6">NAC transcription factor 56</fullName>
    </submittedName>
</protein>
<keyword evidence="2" id="KW-0238">DNA-binding</keyword>
<sequence>MYTLPPPPPHSHHPAAAPDTEYYYNLMNGDYCDRIMSEPLPLGMRFLPTDVELVRVYLKQKLIVGSLPHGLQKLFLDVALYQHSPQELIAMHEQLEEDQEDWYFFTPRNRKYLNGQRPERTAGNGFWKAIGKDTPVVEYNGEVIGFKRVLDFYEGRHPEGVKTEWKMHEYLTKEQKDHAHAGTTSMQLNKWVLCKIYKNKRDKKRKIIDSSDHDEDNYVRHRQYNDEAFLQAHREVENAGLNGLFYYGNHHVWGGFGDPEFDGFDHQFVHPPTH</sequence>
<evidence type="ECO:0000256" key="4">
    <source>
        <dbReference type="ARBA" id="ARBA00023242"/>
    </source>
</evidence>
<dbReference type="PANTHER" id="PTHR31719:SF193">
    <property type="entry name" value="NAC DOMAIN-CONTAINING PROTEIN"/>
    <property type="match status" value="1"/>
</dbReference>
<dbReference type="SUPFAM" id="SSF101941">
    <property type="entry name" value="NAC domain"/>
    <property type="match status" value="1"/>
</dbReference>
<gene>
    <name evidence="6" type="ORF">Slati_0223000</name>
</gene>
<name>A0AAW2YCA3_9LAMI</name>
<dbReference type="Gene3D" id="2.170.150.80">
    <property type="entry name" value="NAC domain"/>
    <property type="match status" value="1"/>
</dbReference>
<dbReference type="GO" id="GO:0006355">
    <property type="term" value="P:regulation of DNA-templated transcription"/>
    <property type="evidence" value="ECO:0007669"/>
    <property type="project" value="InterPro"/>
</dbReference>
<dbReference type="EMBL" id="JACGWN010000001">
    <property type="protein sequence ID" value="KAL0463354.1"/>
    <property type="molecule type" value="Genomic_DNA"/>
</dbReference>
<comment type="caution">
    <text evidence="6">The sequence shown here is derived from an EMBL/GenBank/DDBJ whole genome shotgun (WGS) entry which is preliminary data.</text>
</comment>
<proteinExistence type="predicted"/>
<keyword evidence="3" id="KW-0804">Transcription</keyword>
<keyword evidence="1" id="KW-0805">Transcription regulation</keyword>
<evidence type="ECO:0000313" key="6">
    <source>
        <dbReference type="EMBL" id="KAL0463354.1"/>
    </source>
</evidence>
<dbReference type="AlphaFoldDB" id="A0AAW2YCA3"/>
<dbReference type="GO" id="GO:0003677">
    <property type="term" value="F:DNA binding"/>
    <property type="evidence" value="ECO:0007669"/>
    <property type="project" value="UniProtKB-KW"/>
</dbReference>
<reference evidence="6" key="2">
    <citation type="journal article" date="2024" name="Plant">
        <title>Genomic evolution and insights into agronomic trait innovations of Sesamum species.</title>
        <authorList>
            <person name="Miao H."/>
            <person name="Wang L."/>
            <person name="Qu L."/>
            <person name="Liu H."/>
            <person name="Sun Y."/>
            <person name="Le M."/>
            <person name="Wang Q."/>
            <person name="Wei S."/>
            <person name="Zheng Y."/>
            <person name="Lin W."/>
            <person name="Duan Y."/>
            <person name="Cao H."/>
            <person name="Xiong S."/>
            <person name="Wang X."/>
            <person name="Wei L."/>
            <person name="Li C."/>
            <person name="Ma Q."/>
            <person name="Ju M."/>
            <person name="Zhao R."/>
            <person name="Li G."/>
            <person name="Mu C."/>
            <person name="Tian Q."/>
            <person name="Mei H."/>
            <person name="Zhang T."/>
            <person name="Gao T."/>
            <person name="Zhang H."/>
        </authorList>
    </citation>
    <scope>NUCLEOTIDE SEQUENCE</scope>
    <source>
        <strain evidence="6">KEN1</strain>
    </source>
</reference>
<dbReference type="PROSITE" id="PS51005">
    <property type="entry name" value="NAC"/>
    <property type="match status" value="1"/>
</dbReference>
<dbReference type="PANTHER" id="PTHR31719">
    <property type="entry name" value="NAC TRANSCRIPTION FACTOR 56"/>
    <property type="match status" value="1"/>
</dbReference>
<dbReference type="InterPro" id="IPR003441">
    <property type="entry name" value="NAC-dom"/>
</dbReference>
<organism evidence="6">
    <name type="scientific">Sesamum latifolium</name>
    <dbReference type="NCBI Taxonomy" id="2727402"/>
    <lineage>
        <taxon>Eukaryota</taxon>
        <taxon>Viridiplantae</taxon>
        <taxon>Streptophyta</taxon>
        <taxon>Embryophyta</taxon>
        <taxon>Tracheophyta</taxon>
        <taxon>Spermatophyta</taxon>
        <taxon>Magnoliopsida</taxon>
        <taxon>eudicotyledons</taxon>
        <taxon>Gunneridae</taxon>
        <taxon>Pentapetalae</taxon>
        <taxon>asterids</taxon>
        <taxon>lamiids</taxon>
        <taxon>Lamiales</taxon>
        <taxon>Pedaliaceae</taxon>
        <taxon>Sesamum</taxon>
    </lineage>
</organism>
<accession>A0AAW2YCA3</accession>
<dbReference type="InterPro" id="IPR036093">
    <property type="entry name" value="NAC_dom_sf"/>
</dbReference>
<reference evidence="6" key="1">
    <citation type="submission" date="2020-06" db="EMBL/GenBank/DDBJ databases">
        <authorList>
            <person name="Li T."/>
            <person name="Hu X."/>
            <person name="Zhang T."/>
            <person name="Song X."/>
            <person name="Zhang H."/>
            <person name="Dai N."/>
            <person name="Sheng W."/>
            <person name="Hou X."/>
            <person name="Wei L."/>
        </authorList>
    </citation>
    <scope>NUCLEOTIDE SEQUENCE</scope>
    <source>
        <strain evidence="6">KEN1</strain>
        <tissue evidence="6">Leaf</tissue>
    </source>
</reference>
<dbReference type="Pfam" id="PF02365">
    <property type="entry name" value="NAM"/>
    <property type="match status" value="1"/>
</dbReference>
<evidence type="ECO:0000259" key="5">
    <source>
        <dbReference type="PROSITE" id="PS51005"/>
    </source>
</evidence>
<evidence type="ECO:0000256" key="2">
    <source>
        <dbReference type="ARBA" id="ARBA00023125"/>
    </source>
</evidence>
<evidence type="ECO:0000256" key="1">
    <source>
        <dbReference type="ARBA" id="ARBA00023015"/>
    </source>
</evidence>
<evidence type="ECO:0000256" key="3">
    <source>
        <dbReference type="ARBA" id="ARBA00023163"/>
    </source>
</evidence>
<feature type="domain" description="NAC" evidence="5">
    <location>
        <begin position="40"/>
        <end position="199"/>
    </location>
</feature>
<keyword evidence="4" id="KW-0539">Nucleus</keyword>